<comment type="caution">
    <text evidence="1">The sequence shown here is derived from an EMBL/GenBank/DDBJ whole genome shotgun (WGS) entry which is preliminary data.</text>
</comment>
<evidence type="ECO:0000313" key="2">
    <source>
        <dbReference type="Proteomes" id="UP001497700"/>
    </source>
</evidence>
<gene>
    <name evidence="1" type="ORF">F4820DRAFT_377951</name>
</gene>
<proteinExistence type="predicted"/>
<dbReference type="EMBL" id="MU393506">
    <property type="protein sequence ID" value="KAI4863361.1"/>
    <property type="molecule type" value="Genomic_DNA"/>
</dbReference>
<name>A0ACB9YV90_9PEZI</name>
<keyword evidence="2" id="KW-1185">Reference proteome</keyword>
<reference evidence="1 2" key="1">
    <citation type="journal article" date="2022" name="New Phytol.">
        <title>Ecological generalism drives hyperdiversity of secondary metabolite gene clusters in xylarialean endophytes.</title>
        <authorList>
            <person name="Franco M.E.E."/>
            <person name="Wisecaver J.H."/>
            <person name="Arnold A.E."/>
            <person name="Ju Y.M."/>
            <person name="Slot J.C."/>
            <person name="Ahrendt S."/>
            <person name="Moore L.P."/>
            <person name="Eastman K.E."/>
            <person name="Scott K."/>
            <person name="Konkel Z."/>
            <person name="Mondo S.J."/>
            <person name="Kuo A."/>
            <person name="Hayes R.D."/>
            <person name="Haridas S."/>
            <person name="Andreopoulos B."/>
            <person name="Riley R."/>
            <person name="LaButti K."/>
            <person name="Pangilinan J."/>
            <person name="Lipzen A."/>
            <person name="Amirebrahimi M."/>
            <person name="Yan J."/>
            <person name="Adam C."/>
            <person name="Keymanesh K."/>
            <person name="Ng V."/>
            <person name="Louie K."/>
            <person name="Northen T."/>
            <person name="Drula E."/>
            <person name="Henrissat B."/>
            <person name="Hsieh H.M."/>
            <person name="Youens-Clark K."/>
            <person name="Lutzoni F."/>
            <person name="Miadlikowska J."/>
            <person name="Eastwood D.C."/>
            <person name="Hamelin R.C."/>
            <person name="Grigoriev I.V."/>
            <person name="U'Ren J.M."/>
        </authorList>
    </citation>
    <scope>NUCLEOTIDE SEQUENCE [LARGE SCALE GENOMIC DNA]</scope>
    <source>
        <strain evidence="1 2">CBS 119005</strain>
    </source>
</reference>
<evidence type="ECO:0000313" key="1">
    <source>
        <dbReference type="EMBL" id="KAI4863361.1"/>
    </source>
</evidence>
<sequence>MKTNIFALLFLVEGIVGHVIQRHYGQSESACKATGKAVYLLTNDANNAVVALPIDEDGALAAGTITPSGGAGSNTIDGTTMKPAQPDALVSQSSLTIAGNHIFAVNAGSNSLSMLSISKNDPTKLTLVGQPAAVPAEFPNTVAASIKNKLACVGASGAVAGISCASFSKTGLGAMDALRPIDLGQSTPPVGPTNTVSQAFFSEDESTLFTTVKGDPAVNKTGFMSMLAVEQSIGCRGTVKIAAAPADSRTSPAGTAVLFGSQVIPGTATVFATDASFGAVVMSVNTQTGQAAVVGKQTIEGQKATCWAAFAPATGSVFVTDVAVPRIIEMSASNASIISTIDLSAGGDPGFIDLKASGAFLYALSPGNGSTDAAITVMDISGGQGTAKAIQRFSLKGMAGANAQGITILE</sequence>
<accession>A0ACB9YV90</accession>
<dbReference type="Proteomes" id="UP001497700">
    <property type="component" value="Unassembled WGS sequence"/>
</dbReference>
<protein>
    <submittedName>
        <fullName evidence="1">Uncharacterized protein</fullName>
    </submittedName>
</protein>
<organism evidence="1 2">
    <name type="scientific">Hypoxylon rubiginosum</name>
    <dbReference type="NCBI Taxonomy" id="110542"/>
    <lineage>
        <taxon>Eukaryota</taxon>
        <taxon>Fungi</taxon>
        <taxon>Dikarya</taxon>
        <taxon>Ascomycota</taxon>
        <taxon>Pezizomycotina</taxon>
        <taxon>Sordariomycetes</taxon>
        <taxon>Xylariomycetidae</taxon>
        <taxon>Xylariales</taxon>
        <taxon>Hypoxylaceae</taxon>
        <taxon>Hypoxylon</taxon>
    </lineage>
</organism>